<feature type="signal peptide" evidence="9">
    <location>
        <begin position="1"/>
        <end position="25"/>
    </location>
</feature>
<dbReference type="Pfam" id="PF21088">
    <property type="entry name" value="MS_channel_1st"/>
    <property type="match status" value="1"/>
</dbReference>
<keyword evidence="4 8" id="KW-0812">Transmembrane</keyword>
<evidence type="ECO:0000256" key="1">
    <source>
        <dbReference type="ARBA" id="ARBA00004651"/>
    </source>
</evidence>
<dbReference type="SUPFAM" id="SSF82689">
    <property type="entry name" value="Mechanosensitive channel protein MscS (YggB), C-terminal domain"/>
    <property type="match status" value="1"/>
</dbReference>
<evidence type="ECO:0008006" key="15">
    <source>
        <dbReference type="Google" id="ProtNLM"/>
    </source>
</evidence>
<dbReference type="AlphaFoldDB" id="A0A1L3EWT6"/>
<feature type="transmembrane region" description="Helical" evidence="8">
    <location>
        <begin position="147"/>
        <end position="170"/>
    </location>
</feature>
<dbReference type="GO" id="GO:0005886">
    <property type="term" value="C:plasma membrane"/>
    <property type="evidence" value="ECO:0007669"/>
    <property type="project" value="UniProtKB-SubCell"/>
</dbReference>
<dbReference type="InterPro" id="IPR006685">
    <property type="entry name" value="MscS_channel_2nd"/>
</dbReference>
<evidence type="ECO:0000259" key="11">
    <source>
        <dbReference type="Pfam" id="PF21088"/>
    </source>
</evidence>
<feature type="transmembrane region" description="Helical" evidence="8">
    <location>
        <begin position="636"/>
        <end position="655"/>
    </location>
</feature>
<keyword evidence="14" id="KW-1185">Reference proteome</keyword>
<feature type="domain" description="Mechanosensitive ion channel MscS" evidence="10">
    <location>
        <begin position="654"/>
        <end position="717"/>
    </location>
</feature>
<feature type="region of interest" description="Disordered" evidence="7">
    <location>
        <begin position="246"/>
        <end position="275"/>
    </location>
</feature>
<feature type="domain" description="Moderate conductance mechanosensitive channel YbiO-like transmembrane helix 1" evidence="12">
    <location>
        <begin position="477"/>
        <end position="548"/>
    </location>
</feature>
<dbReference type="InterPro" id="IPR010920">
    <property type="entry name" value="LSM_dom_sf"/>
</dbReference>
<dbReference type="PANTHER" id="PTHR30460">
    <property type="entry name" value="MODERATE CONDUCTANCE MECHANOSENSITIVE CHANNEL YBIO"/>
    <property type="match status" value="1"/>
</dbReference>
<dbReference type="STRING" id="1440763.BJI69_17345"/>
<evidence type="ECO:0000313" key="14">
    <source>
        <dbReference type="Proteomes" id="UP000182987"/>
    </source>
</evidence>
<dbReference type="RefSeq" id="WP_046969291.1">
    <property type="nucleotide sequence ID" value="NZ_CP017480.1"/>
</dbReference>
<feature type="transmembrane region" description="Helical" evidence="8">
    <location>
        <begin position="364"/>
        <end position="385"/>
    </location>
</feature>
<keyword evidence="3" id="KW-1003">Cell membrane</keyword>
<evidence type="ECO:0000259" key="10">
    <source>
        <dbReference type="Pfam" id="PF00924"/>
    </source>
</evidence>
<keyword evidence="5 8" id="KW-1133">Transmembrane helix</keyword>
<name>A0A1L3EWT6_9GAMM</name>
<dbReference type="Gene3D" id="3.30.70.100">
    <property type="match status" value="1"/>
</dbReference>
<keyword evidence="6 8" id="KW-0472">Membrane</keyword>
<evidence type="ECO:0000256" key="6">
    <source>
        <dbReference type="ARBA" id="ARBA00023136"/>
    </source>
</evidence>
<feature type="chain" id="PRO_5009853238" description="Mechanosensitive ion channel protein MscS" evidence="9">
    <location>
        <begin position="26"/>
        <end position="832"/>
    </location>
</feature>
<dbReference type="Gene3D" id="1.10.287.1260">
    <property type="match status" value="1"/>
</dbReference>
<protein>
    <recommendedName>
        <fullName evidence="15">Mechanosensitive ion channel protein MscS</fullName>
    </recommendedName>
</protein>
<reference evidence="14" key="1">
    <citation type="submission" date="2016-09" db="EMBL/GenBank/DDBJ databases">
        <authorList>
            <person name="Lysoe E."/>
        </authorList>
    </citation>
    <scope>NUCLEOTIDE SEQUENCE [LARGE SCALE GENOMIC DNA]</scope>
    <source>
        <strain evidence="14">LJ96T</strain>
    </source>
</reference>
<feature type="transmembrane region" description="Helical" evidence="8">
    <location>
        <begin position="473"/>
        <end position="497"/>
    </location>
</feature>
<sequence>MHRIFVRLAQTCLLLVTLAATPIFAQDAATTATLSPADARRAAEVLQDEHKRAEAIRTLQAIAAGASGSVAAPAAASSTAVSTGATAATTAIPLQQDGLIARMLRRIGHWEDGLGSQLAQLRRVAGALPDAARQTASNVAHGEQRALLGRLVLVLALVFCLGLASEGGLLRLLARPRRGLLAHAEDADARARAELTPSPAPPSSGMRPEVSTVSGAGVQPVAADVALIRTQREGIEHVEAVPVEAGQGAAGGSPAADLPSDAPDGTATGPVRHEPTDHWRTLRHLPFALASLLLDIVPVAVFFIVAGLLLRWMNDDPRIDSIASAFIDGYVTARIGMSLLRLLVSPVGHGLRLIRVGELTAGQVIAWLRAILIIGTVGFALANALTQLGASDEQRLALIKVISLAMHILLVVLLFKVRRPVAAAIAGAPTDAGPLATLRHWLAEVWAVLAAVVVMGAWFVWALGVEDGFPKLLHFVGVTAAVVIGARIVAVLVLGGVSHLFQPAADTEAGNAHAQRYYPLVRAIVTTLLVACSVIALLQAWGVDALDWFSRGTIGRSLASAIVTILVAATIAILVWEAANASVERRLSRWKEAGDIVRAARLRTLLPMLRTCLLVAIVLIVGLTVLNQIGVNTTPLLAGASIIGVAVGFGSQKLVQDFITGIFLLMENAMQVGDTVTVGDVSGTVEYLSIRTVRLRGGDGSLYIVPFSSVTTVNNTNRGIGNAAMRVAVAYETDVARAIAELKAIGAGLRADPAFAPQILADMEVWGVDAVDGGMFALAGQISCTDKGRWGVQRELNRRILERFREVGIVISNPRSNLLLEAKPAGPEPEPA</sequence>
<feature type="domain" description="Mechanosensitive ion channel transmembrane helices 2/3" evidence="11">
    <location>
        <begin position="611"/>
        <end position="652"/>
    </location>
</feature>
<dbReference type="InterPro" id="IPR049142">
    <property type="entry name" value="MS_channel_1st"/>
</dbReference>
<dbReference type="EMBL" id="CP017480">
    <property type="protein sequence ID" value="APG05494.1"/>
    <property type="molecule type" value="Genomic_DNA"/>
</dbReference>
<comment type="similarity">
    <text evidence="2">Belongs to the MscS (TC 1.A.23) family.</text>
</comment>
<feature type="transmembrane region" description="Helical" evidence="8">
    <location>
        <begin position="397"/>
        <end position="415"/>
    </location>
</feature>
<dbReference type="InterPro" id="IPR011066">
    <property type="entry name" value="MscS_channel_C_sf"/>
</dbReference>
<evidence type="ECO:0000259" key="12">
    <source>
        <dbReference type="Pfam" id="PF25392"/>
    </source>
</evidence>
<dbReference type="Pfam" id="PF00924">
    <property type="entry name" value="MS_channel_2nd"/>
    <property type="match status" value="1"/>
</dbReference>
<evidence type="ECO:0000256" key="9">
    <source>
        <dbReference type="SAM" id="SignalP"/>
    </source>
</evidence>
<dbReference type="OrthoDB" id="6500477at2"/>
<keyword evidence="9" id="KW-0732">Signal</keyword>
<feature type="transmembrane region" description="Helical" evidence="8">
    <location>
        <begin position="517"/>
        <end position="538"/>
    </location>
</feature>
<dbReference type="Pfam" id="PF25392">
    <property type="entry name" value="MS_channel_TM1"/>
    <property type="match status" value="1"/>
</dbReference>
<dbReference type="InterPro" id="IPR023408">
    <property type="entry name" value="MscS_beta-dom_sf"/>
</dbReference>
<feature type="transmembrane region" description="Helical" evidence="8">
    <location>
        <begin position="558"/>
        <end position="579"/>
    </location>
</feature>
<dbReference type="InterPro" id="IPR057485">
    <property type="entry name" value="YbiO-like_TM1"/>
</dbReference>
<feature type="transmembrane region" description="Helical" evidence="8">
    <location>
        <begin position="608"/>
        <end position="630"/>
    </location>
</feature>
<dbReference type="GO" id="GO:0008381">
    <property type="term" value="F:mechanosensitive monoatomic ion channel activity"/>
    <property type="evidence" value="ECO:0007669"/>
    <property type="project" value="InterPro"/>
</dbReference>
<evidence type="ECO:0000256" key="4">
    <source>
        <dbReference type="ARBA" id="ARBA00022692"/>
    </source>
</evidence>
<feature type="transmembrane region" description="Helical" evidence="8">
    <location>
        <begin position="287"/>
        <end position="310"/>
    </location>
</feature>
<evidence type="ECO:0000256" key="5">
    <source>
        <dbReference type="ARBA" id="ARBA00022989"/>
    </source>
</evidence>
<dbReference type="SUPFAM" id="SSF82861">
    <property type="entry name" value="Mechanosensitive channel protein MscS (YggB), transmembrane region"/>
    <property type="match status" value="1"/>
</dbReference>
<dbReference type="Proteomes" id="UP000182987">
    <property type="component" value="Chromosome"/>
</dbReference>
<feature type="region of interest" description="Disordered" evidence="7">
    <location>
        <begin position="187"/>
        <end position="212"/>
    </location>
</feature>
<dbReference type="InterPro" id="IPR045276">
    <property type="entry name" value="YbiO_bact"/>
</dbReference>
<organism evidence="13 14">
    <name type="scientific">Luteibacter rhizovicinus DSM 16549</name>
    <dbReference type="NCBI Taxonomy" id="1440763"/>
    <lineage>
        <taxon>Bacteria</taxon>
        <taxon>Pseudomonadati</taxon>
        <taxon>Pseudomonadota</taxon>
        <taxon>Gammaproteobacteria</taxon>
        <taxon>Lysobacterales</taxon>
        <taxon>Rhodanobacteraceae</taxon>
        <taxon>Luteibacter</taxon>
    </lineage>
</organism>
<comment type="subcellular location">
    <subcellularLocation>
        <location evidence="1">Cell membrane</location>
        <topology evidence="1">Multi-pass membrane protein</topology>
    </subcellularLocation>
</comment>
<feature type="transmembrane region" description="Helical" evidence="8">
    <location>
        <begin position="322"/>
        <end position="344"/>
    </location>
</feature>
<evidence type="ECO:0000313" key="13">
    <source>
        <dbReference type="EMBL" id="APG05494.1"/>
    </source>
</evidence>
<dbReference type="KEGG" id="lrz:BJI69_17345"/>
<evidence type="ECO:0000256" key="8">
    <source>
        <dbReference type="SAM" id="Phobius"/>
    </source>
</evidence>
<gene>
    <name evidence="13" type="ORF">BJI69_17345</name>
</gene>
<dbReference type="Gene3D" id="2.30.30.60">
    <property type="match status" value="1"/>
</dbReference>
<evidence type="ECO:0000256" key="2">
    <source>
        <dbReference type="ARBA" id="ARBA00008017"/>
    </source>
</evidence>
<dbReference type="SUPFAM" id="SSF50182">
    <property type="entry name" value="Sm-like ribonucleoproteins"/>
    <property type="match status" value="1"/>
</dbReference>
<feature type="transmembrane region" description="Helical" evidence="8">
    <location>
        <begin position="441"/>
        <end position="461"/>
    </location>
</feature>
<dbReference type="PANTHER" id="PTHR30460:SF0">
    <property type="entry name" value="MODERATE CONDUCTANCE MECHANOSENSITIVE CHANNEL YBIO"/>
    <property type="match status" value="1"/>
</dbReference>
<evidence type="ECO:0000256" key="3">
    <source>
        <dbReference type="ARBA" id="ARBA00022475"/>
    </source>
</evidence>
<proteinExistence type="inferred from homology"/>
<accession>A0A1L3EWT6</accession>
<evidence type="ECO:0000256" key="7">
    <source>
        <dbReference type="SAM" id="MobiDB-lite"/>
    </source>
</evidence>
<dbReference type="InterPro" id="IPR011014">
    <property type="entry name" value="MscS_channel_TM-2"/>
</dbReference>